<protein>
    <recommendedName>
        <fullName evidence="9">V-type proton ATPase subunit a</fullName>
    </recommendedName>
</protein>
<dbReference type="Proteomes" id="UP000736335">
    <property type="component" value="Unassembled WGS sequence"/>
</dbReference>
<keyword evidence="7 9" id="KW-0406">Ion transport</keyword>
<keyword evidence="5 9" id="KW-0375">Hydrogen ion transport</keyword>
<evidence type="ECO:0000256" key="3">
    <source>
        <dbReference type="ARBA" id="ARBA00022448"/>
    </source>
</evidence>
<dbReference type="EMBL" id="WIUZ02000001">
    <property type="protein sequence ID" value="KAF9793158.1"/>
    <property type="molecule type" value="Genomic_DNA"/>
</dbReference>
<evidence type="ECO:0000256" key="1">
    <source>
        <dbReference type="ARBA" id="ARBA00004141"/>
    </source>
</evidence>
<reference evidence="12" key="2">
    <citation type="submission" date="2020-11" db="EMBL/GenBank/DDBJ databases">
        <authorList>
            <consortium name="DOE Joint Genome Institute"/>
            <person name="Kuo A."/>
            <person name="Miyauchi S."/>
            <person name="Kiss E."/>
            <person name="Drula E."/>
            <person name="Kohler A."/>
            <person name="Sanchez-Garcia M."/>
            <person name="Andreopoulos B."/>
            <person name="Barry K.W."/>
            <person name="Bonito G."/>
            <person name="Buee M."/>
            <person name="Carver A."/>
            <person name="Chen C."/>
            <person name="Cichocki N."/>
            <person name="Clum A."/>
            <person name="Culley D."/>
            <person name="Crous P.W."/>
            <person name="Fauchery L."/>
            <person name="Girlanda M."/>
            <person name="Hayes R."/>
            <person name="Keri Z."/>
            <person name="Labutti K."/>
            <person name="Lipzen A."/>
            <person name="Lombard V."/>
            <person name="Magnuson J."/>
            <person name="Maillard F."/>
            <person name="Morin E."/>
            <person name="Murat C."/>
            <person name="Nolan M."/>
            <person name="Ohm R."/>
            <person name="Pangilinan J."/>
            <person name="Pereira M."/>
            <person name="Perotto S."/>
            <person name="Peter M."/>
            <person name="Riley R."/>
            <person name="Sitrit Y."/>
            <person name="Stielow B."/>
            <person name="Szollosi G."/>
            <person name="Zifcakova L."/>
            <person name="Stursova M."/>
            <person name="Spatafora J.W."/>
            <person name="Tedersoo L."/>
            <person name="Vaario L.-M."/>
            <person name="Yamada A."/>
            <person name="Yan M."/>
            <person name="Wang P."/>
            <person name="Xu J."/>
            <person name="Bruns T."/>
            <person name="Baldrian P."/>
            <person name="Vilgalys R."/>
            <person name="Henrissat B."/>
            <person name="Grigoriev I.V."/>
            <person name="Hibbett D."/>
            <person name="Nagy L.G."/>
            <person name="Martin F.M."/>
        </authorList>
    </citation>
    <scope>NUCLEOTIDE SEQUENCE</scope>
    <source>
        <strain evidence="12">UH-Tt-Lm1</strain>
    </source>
</reference>
<evidence type="ECO:0000256" key="9">
    <source>
        <dbReference type="RuleBase" id="RU361189"/>
    </source>
</evidence>
<feature type="transmembrane region" description="Helical" evidence="9">
    <location>
        <begin position="588"/>
        <end position="605"/>
    </location>
</feature>
<sequence length="844" mass="95438">MSDDYPTLFRSEQMSLVQLIIPTEVAHDTVSELGELGNVQFKDLNPQINPFQRSFIAEIRRVDDMARRVRFFATQLEREKDLIPVRPLYDSAPLVTVGPRSAQTMDELDVKLSEHEKRLIQMNDSYQLLSDRLRELIEAHHVLRETAVFFDRASTQQTEIRTSFDDSSAPLLQHEDREANYSSGLQFDLEFVAGTIDRSRVPTFERVLWRVLRGNLYMNHTDIVEPFVDPMTGMETRKNVFIIFAHGDTLLAKIRKVAESMGATLYPIDSNAENRASALREVSSRIEDIQLTLHNTGSSRHAELVKIGESLSSWQDVVIKEKAIYETLNLFGYDSGRKTLLAEGWCPTRDIAVIQLALRQATEQSGTNMPPILRELPTNKTPPTFHRTNKFTEGFQTIMDSYGIATYQEVNPGLFAVVTFPFLFAVMFGDIGHGLITLIFALGMIMFERTLARADLGELLESDPVPSAPIYASNSGRYIILLMGAFATYTGFIYNDIFSKSLYVFRSGWDFPEHGTVGAFNGYTYPFGLDPGWHGASNALIFTNSYKMKMSIVIGVIHMTFALCLQVPNHLKLRNPSDIWTNFVPQMLFLQSIFGYLVVCILYKWSVDWSKSPTSPPSLLNMLINMFLSPGTINPDEQLYAGQGFVQRILLLIAAVCVPWLLCAKPYLQWREMKQIHEQGYIGLSGDHDTHRTSSDDTLEAEEEGDGRAVVEDMEEEHESHDFSEMVVHQVIHTIEFCLGCISHTASYLRLWALSLAHAQLSEVLWSMTVEDLIPPDGITGLVALILMGGFWFCATIAILCIMEGLSAFLHALRLHWVEGNSKHYIAGGYQFVPLSFARLKEEQ</sequence>
<keyword evidence="8 9" id="KW-0472">Membrane</keyword>
<dbReference type="PANTHER" id="PTHR11629:SF63">
    <property type="entry name" value="V-TYPE PROTON ATPASE SUBUNIT A"/>
    <property type="match status" value="1"/>
</dbReference>
<evidence type="ECO:0000313" key="13">
    <source>
        <dbReference type="Proteomes" id="UP000736335"/>
    </source>
</evidence>
<evidence type="ECO:0000256" key="7">
    <source>
        <dbReference type="ARBA" id="ARBA00023065"/>
    </source>
</evidence>
<dbReference type="PANTHER" id="PTHR11629">
    <property type="entry name" value="VACUOLAR PROTON ATPASES"/>
    <property type="match status" value="1"/>
</dbReference>
<organism evidence="12 13">
    <name type="scientific">Thelephora terrestris</name>
    <dbReference type="NCBI Taxonomy" id="56493"/>
    <lineage>
        <taxon>Eukaryota</taxon>
        <taxon>Fungi</taxon>
        <taxon>Dikarya</taxon>
        <taxon>Basidiomycota</taxon>
        <taxon>Agaricomycotina</taxon>
        <taxon>Agaricomycetes</taxon>
        <taxon>Thelephorales</taxon>
        <taxon>Thelephoraceae</taxon>
        <taxon>Thelephora</taxon>
    </lineage>
</organism>
<dbReference type="OrthoDB" id="10264220at2759"/>
<feature type="region of interest" description="Disordered" evidence="11">
    <location>
        <begin position="367"/>
        <end position="386"/>
    </location>
</feature>
<dbReference type="GO" id="GO:0007035">
    <property type="term" value="P:vacuolar acidification"/>
    <property type="evidence" value="ECO:0007669"/>
    <property type="project" value="TreeGrafter"/>
</dbReference>
<dbReference type="GO" id="GO:0046961">
    <property type="term" value="F:proton-transporting ATPase activity, rotational mechanism"/>
    <property type="evidence" value="ECO:0007669"/>
    <property type="project" value="InterPro"/>
</dbReference>
<gene>
    <name evidence="12" type="ORF">BJ322DRAFT_1097964</name>
</gene>
<dbReference type="InterPro" id="IPR026028">
    <property type="entry name" value="V-type_ATPase_116kDa_su_euka"/>
</dbReference>
<reference evidence="12" key="1">
    <citation type="journal article" date="2020" name="Nat. Commun.">
        <title>Large-scale genome sequencing of mycorrhizal fungi provides insights into the early evolution of symbiotic traits.</title>
        <authorList>
            <person name="Miyauchi S."/>
            <person name="Kiss E."/>
            <person name="Kuo A."/>
            <person name="Drula E."/>
            <person name="Kohler A."/>
            <person name="Sanchez-Garcia M."/>
            <person name="Morin E."/>
            <person name="Andreopoulos B."/>
            <person name="Barry K.W."/>
            <person name="Bonito G."/>
            <person name="Buee M."/>
            <person name="Carver A."/>
            <person name="Chen C."/>
            <person name="Cichocki N."/>
            <person name="Clum A."/>
            <person name="Culley D."/>
            <person name="Crous P.W."/>
            <person name="Fauchery L."/>
            <person name="Girlanda M."/>
            <person name="Hayes R.D."/>
            <person name="Keri Z."/>
            <person name="LaButti K."/>
            <person name="Lipzen A."/>
            <person name="Lombard V."/>
            <person name="Magnuson J."/>
            <person name="Maillard F."/>
            <person name="Murat C."/>
            <person name="Nolan M."/>
            <person name="Ohm R.A."/>
            <person name="Pangilinan J."/>
            <person name="Pereira M.F."/>
            <person name="Perotto S."/>
            <person name="Peter M."/>
            <person name="Pfister S."/>
            <person name="Riley R."/>
            <person name="Sitrit Y."/>
            <person name="Stielow J.B."/>
            <person name="Szollosi G."/>
            <person name="Zifcakova L."/>
            <person name="Stursova M."/>
            <person name="Spatafora J.W."/>
            <person name="Tedersoo L."/>
            <person name="Vaario L.M."/>
            <person name="Yamada A."/>
            <person name="Yan M."/>
            <person name="Wang P."/>
            <person name="Xu J."/>
            <person name="Bruns T."/>
            <person name="Baldrian P."/>
            <person name="Vilgalys R."/>
            <person name="Dunand C."/>
            <person name="Henrissat B."/>
            <person name="Grigoriev I.V."/>
            <person name="Hibbett D."/>
            <person name="Nagy L.G."/>
            <person name="Martin F.M."/>
        </authorList>
    </citation>
    <scope>NUCLEOTIDE SEQUENCE</scope>
    <source>
        <strain evidence="12">UH-Tt-Lm1</strain>
    </source>
</reference>
<comment type="similarity">
    <text evidence="2 9">Belongs to the V-ATPase 116 kDa subunit family.</text>
</comment>
<evidence type="ECO:0000256" key="10">
    <source>
        <dbReference type="SAM" id="Coils"/>
    </source>
</evidence>
<comment type="subcellular location">
    <subcellularLocation>
        <location evidence="1">Membrane</location>
        <topology evidence="1">Multi-pass membrane protein</topology>
    </subcellularLocation>
</comment>
<keyword evidence="4 9" id="KW-0812">Transmembrane</keyword>
<comment type="function">
    <text evidence="9">Essential component of the vacuolar proton pump (V-ATPase), a multimeric enzyme that catalyzes the translocation of protons across the membranes. Required for assembly and activity of the V-ATPase.</text>
</comment>
<dbReference type="GO" id="GO:0000329">
    <property type="term" value="C:fungal-type vacuole membrane"/>
    <property type="evidence" value="ECO:0007669"/>
    <property type="project" value="TreeGrafter"/>
</dbReference>
<accession>A0A9P6LDS9</accession>
<dbReference type="GO" id="GO:0000220">
    <property type="term" value="C:vacuolar proton-transporting V-type ATPase, V0 domain"/>
    <property type="evidence" value="ECO:0007669"/>
    <property type="project" value="InterPro"/>
</dbReference>
<dbReference type="Pfam" id="PF01496">
    <property type="entry name" value="V_ATPase_I"/>
    <property type="match status" value="1"/>
</dbReference>
<comment type="caution">
    <text evidence="12">The sequence shown here is derived from an EMBL/GenBank/DDBJ whole genome shotgun (WGS) entry which is preliminary data.</text>
</comment>
<feature type="region of interest" description="Disordered" evidence="11">
    <location>
        <begin position="687"/>
        <end position="715"/>
    </location>
</feature>
<dbReference type="InterPro" id="IPR002490">
    <property type="entry name" value="V-ATPase_116kDa_su"/>
</dbReference>
<feature type="transmembrane region" description="Helical" evidence="9">
    <location>
        <begin position="645"/>
        <end position="664"/>
    </location>
</feature>
<keyword evidence="10" id="KW-0175">Coiled coil</keyword>
<keyword evidence="3 9" id="KW-0813">Transport</keyword>
<keyword evidence="6 9" id="KW-1133">Transmembrane helix</keyword>
<proteinExistence type="inferred from homology"/>
<feature type="coiled-coil region" evidence="10">
    <location>
        <begin position="105"/>
        <end position="132"/>
    </location>
</feature>
<evidence type="ECO:0000313" key="12">
    <source>
        <dbReference type="EMBL" id="KAF9793158.1"/>
    </source>
</evidence>
<evidence type="ECO:0000256" key="8">
    <source>
        <dbReference type="ARBA" id="ARBA00023136"/>
    </source>
</evidence>
<dbReference type="PIRSF" id="PIRSF001293">
    <property type="entry name" value="ATP6V0A1"/>
    <property type="match status" value="1"/>
</dbReference>
<evidence type="ECO:0000256" key="5">
    <source>
        <dbReference type="ARBA" id="ARBA00022781"/>
    </source>
</evidence>
<keyword evidence="13" id="KW-1185">Reference proteome</keyword>
<dbReference type="AlphaFoldDB" id="A0A9P6LDS9"/>
<name>A0A9P6LDS9_9AGAM</name>
<feature type="transmembrane region" description="Helical" evidence="9">
    <location>
        <begin position="414"/>
        <end position="447"/>
    </location>
</feature>
<feature type="transmembrane region" description="Helical" evidence="9">
    <location>
        <begin position="550"/>
        <end position="568"/>
    </location>
</feature>
<evidence type="ECO:0000256" key="6">
    <source>
        <dbReference type="ARBA" id="ARBA00022989"/>
    </source>
</evidence>
<evidence type="ECO:0000256" key="4">
    <source>
        <dbReference type="ARBA" id="ARBA00022692"/>
    </source>
</evidence>
<evidence type="ECO:0000256" key="2">
    <source>
        <dbReference type="ARBA" id="ARBA00009904"/>
    </source>
</evidence>
<dbReference type="GO" id="GO:0051117">
    <property type="term" value="F:ATPase binding"/>
    <property type="evidence" value="ECO:0007669"/>
    <property type="project" value="TreeGrafter"/>
</dbReference>
<feature type="transmembrane region" description="Helical" evidence="9">
    <location>
        <begin position="782"/>
        <end position="806"/>
    </location>
</feature>
<evidence type="ECO:0000256" key="11">
    <source>
        <dbReference type="SAM" id="MobiDB-lite"/>
    </source>
</evidence>